<evidence type="ECO:0000259" key="10">
    <source>
        <dbReference type="PROSITE" id="PS50110"/>
    </source>
</evidence>
<dbReference type="InterPro" id="IPR001789">
    <property type="entry name" value="Sig_transdc_resp-reg_receiver"/>
</dbReference>
<dbReference type="PANTHER" id="PTHR42713:SF3">
    <property type="entry name" value="TRANSCRIPTIONAL REGULATORY PROTEIN HPTR"/>
    <property type="match status" value="1"/>
</dbReference>
<dbReference type="Gene3D" id="3.40.50.2300">
    <property type="match status" value="1"/>
</dbReference>
<dbReference type="GO" id="GO:0003700">
    <property type="term" value="F:DNA-binding transcription factor activity"/>
    <property type="evidence" value="ECO:0007669"/>
    <property type="project" value="InterPro"/>
</dbReference>
<feature type="domain" description="Response regulatory" evidence="10">
    <location>
        <begin position="3"/>
        <end position="120"/>
    </location>
</feature>
<protein>
    <recommendedName>
        <fullName evidence="13">DNA-binding response regulator</fullName>
    </recommendedName>
</protein>
<dbReference type="InterPro" id="IPR051552">
    <property type="entry name" value="HptR"/>
</dbReference>
<comment type="subcellular location">
    <subcellularLocation>
        <location evidence="1">Cytoplasm</location>
    </subcellularLocation>
</comment>
<dbReference type="RefSeq" id="WP_065857831.1">
    <property type="nucleotide sequence ID" value="NZ_LYPC01000028.1"/>
</dbReference>
<dbReference type="STRING" id="512399.A8709_05265"/>
<dbReference type="InterPro" id="IPR009057">
    <property type="entry name" value="Homeodomain-like_sf"/>
</dbReference>
<dbReference type="PROSITE" id="PS00041">
    <property type="entry name" value="HTH_ARAC_FAMILY_1"/>
    <property type="match status" value="1"/>
</dbReference>
<proteinExistence type="predicted"/>
<dbReference type="PROSITE" id="PS01124">
    <property type="entry name" value="HTH_ARAC_FAMILY_2"/>
    <property type="match status" value="1"/>
</dbReference>
<dbReference type="SUPFAM" id="SSF46689">
    <property type="entry name" value="Homeodomain-like"/>
    <property type="match status" value="1"/>
</dbReference>
<keyword evidence="4" id="KW-0902">Two-component regulatory system</keyword>
<dbReference type="Pfam" id="PF12833">
    <property type="entry name" value="HTH_18"/>
    <property type="match status" value="1"/>
</dbReference>
<dbReference type="InterPro" id="IPR018060">
    <property type="entry name" value="HTH_AraC"/>
</dbReference>
<evidence type="ECO:0000256" key="4">
    <source>
        <dbReference type="ARBA" id="ARBA00023012"/>
    </source>
</evidence>
<reference evidence="12" key="1">
    <citation type="submission" date="2016-05" db="EMBL/GenBank/DDBJ databases">
        <title>Paenibacillus oryzae. sp. nov., isolated from the rice root.</title>
        <authorList>
            <person name="Zhang J."/>
            <person name="Zhang X."/>
        </authorList>
    </citation>
    <scope>NUCLEOTIDE SEQUENCE [LARGE SCALE GENOMIC DNA]</scope>
    <source>
        <strain evidence="12">KCTC13222</strain>
    </source>
</reference>
<dbReference type="Pfam" id="PF00072">
    <property type="entry name" value="Response_reg"/>
    <property type="match status" value="1"/>
</dbReference>
<keyword evidence="6" id="KW-0238">DNA-binding</keyword>
<sequence>MYPVMIVEDEVWIRNALIEMIERSDLPFFVAGEAEDGEDAYTKICEIWPMVLITDIQMPKLDGLSLIKRLHDAYVPIVPIVVSGYDEFAYAQQAIRYQVSEYLLKPVEEKALLEALERSLDRMANMKELHKPLGEFEAFLQGLHEGEPQRHFRELQSLIRSVLGFKGKKPAVRRGLLRLFDGQLRRLVEAGSLSQDKKDTQSQLHILESEDETGIQRHFASYVEAWFRMREQSAEHRMPYLVHLMKQCIHERYMDEISLQLAAEQAEISVAYASTLFKQHTGEPFITYLNRYRVEKSKELLLNPLLKVYQVADQTGFASIHYFNRVFKTFTGQTPLEFRKELGL</sequence>
<keyword evidence="3 8" id="KW-0597">Phosphoprotein</keyword>
<evidence type="ECO:0000256" key="7">
    <source>
        <dbReference type="ARBA" id="ARBA00023163"/>
    </source>
</evidence>
<name>A0A1C0ZSP6_9BACL</name>
<dbReference type="EMBL" id="LYPC01000028">
    <property type="protein sequence ID" value="OCT11102.1"/>
    <property type="molecule type" value="Genomic_DNA"/>
</dbReference>
<dbReference type="CDD" id="cd17536">
    <property type="entry name" value="REC_YesN-like"/>
    <property type="match status" value="1"/>
</dbReference>
<keyword evidence="7" id="KW-0804">Transcription</keyword>
<dbReference type="GO" id="GO:0043565">
    <property type="term" value="F:sequence-specific DNA binding"/>
    <property type="evidence" value="ECO:0007669"/>
    <property type="project" value="InterPro"/>
</dbReference>
<keyword evidence="12" id="KW-1185">Reference proteome</keyword>
<keyword evidence="2" id="KW-0963">Cytoplasm</keyword>
<dbReference type="OrthoDB" id="159632at2"/>
<dbReference type="Gene3D" id="1.10.10.60">
    <property type="entry name" value="Homeodomain-like"/>
    <property type="match status" value="2"/>
</dbReference>
<dbReference type="AlphaFoldDB" id="A0A1C0ZSP6"/>
<dbReference type="Proteomes" id="UP000093309">
    <property type="component" value="Unassembled WGS sequence"/>
</dbReference>
<evidence type="ECO:0000256" key="1">
    <source>
        <dbReference type="ARBA" id="ARBA00004496"/>
    </source>
</evidence>
<dbReference type="GO" id="GO:0000160">
    <property type="term" value="P:phosphorelay signal transduction system"/>
    <property type="evidence" value="ECO:0007669"/>
    <property type="project" value="UniProtKB-KW"/>
</dbReference>
<evidence type="ECO:0000256" key="6">
    <source>
        <dbReference type="ARBA" id="ARBA00023125"/>
    </source>
</evidence>
<evidence type="ECO:0000256" key="3">
    <source>
        <dbReference type="ARBA" id="ARBA00022553"/>
    </source>
</evidence>
<comment type="caution">
    <text evidence="11">The sequence shown here is derived from an EMBL/GenBank/DDBJ whole genome shotgun (WGS) entry which is preliminary data.</text>
</comment>
<evidence type="ECO:0000256" key="5">
    <source>
        <dbReference type="ARBA" id="ARBA00023015"/>
    </source>
</evidence>
<dbReference type="InterPro" id="IPR018062">
    <property type="entry name" value="HTH_AraC-typ_CS"/>
</dbReference>
<feature type="modified residue" description="4-aspartylphosphate" evidence="8">
    <location>
        <position position="55"/>
    </location>
</feature>
<organism evidence="11 12">
    <name type="scientific">Paenibacillus pectinilyticus</name>
    <dbReference type="NCBI Taxonomy" id="512399"/>
    <lineage>
        <taxon>Bacteria</taxon>
        <taxon>Bacillati</taxon>
        <taxon>Bacillota</taxon>
        <taxon>Bacilli</taxon>
        <taxon>Bacillales</taxon>
        <taxon>Paenibacillaceae</taxon>
        <taxon>Paenibacillus</taxon>
    </lineage>
</organism>
<accession>A0A1C0ZSP6</accession>
<dbReference type="GO" id="GO:0005737">
    <property type="term" value="C:cytoplasm"/>
    <property type="evidence" value="ECO:0007669"/>
    <property type="project" value="UniProtKB-SubCell"/>
</dbReference>
<evidence type="ECO:0000256" key="2">
    <source>
        <dbReference type="ARBA" id="ARBA00022490"/>
    </source>
</evidence>
<evidence type="ECO:0000313" key="12">
    <source>
        <dbReference type="Proteomes" id="UP000093309"/>
    </source>
</evidence>
<dbReference type="SUPFAM" id="SSF52172">
    <property type="entry name" value="CheY-like"/>
    <property type="match status" value="1"/>
</dbReference>
<keyword evidence="5" id="KW-0805">Transcription regulation</keyword>
<evidence type="ECO:0008006" key="13">
    <source>
        <dbReference type="Google" id="ProtNLM"/>
    </source>
</evidence>
<dbReference type="PANTHER" id="PTHR42713">
    <property type="entry name" value="HISTIDINE KINASE-RELATED"/>
    <property type="match status" value="1"/>
</dbReference>
<dbReference type="SMART" id="SM00342">
    <property type="entry name" value="HTH_ARAC"/>
    <property type="match status" value="1"/>
</dbReference>
<evidence type="ECO:0000313" key="11">
    <source>
        <dbReference type="EMBL" id="OCT11102.1"/>
    </source>
</evidence>
<gene>
    <name evidence="11" type="ORF">A8709_05265</name>
</gene>
<feature type="domain" description="HTH araC/xylS-type" evidence="9">
    <location>
        <begin position="243"/>
        <end position="341"/>
    </location>
</feature>
<dbReference type="PROSITE" id="PS50110">
    <property type="entry name" value="RESPONSE_REGULATORY"/>
    <property type="match status" value="1"/>
</dbReference>
<evidence type="ECO:0000259" key="9">
    <source>
        <dbReference type="PROSITE" id="PS01124"/>
    </source>
</evidence>
<dbReference type="InterPro" id="IPR011006">
    <property type="entry name" value="CheY-like_superfamily"/>
</dbReference>
<evidence type="ECO:0000256" key="8">
    <source>
        <dbReference type="PROSITE-ProRule" id="PRU00169"/>
    </source>
</evidence>
<dbReference type="SMART" id="SM00448">
    <property type="entry name" value="REC"/>
    <property type="match status" value="1"/>
</dbReference>